<dbReference type="AlphaFoldDB" id="A0AAP9MCD7"/>
<dbReference type="InterPro" id="IPR001451">
    <property type="entry name" value="Hexapep"/>
</dbReference>
<dbReference type="GO" id="GO:0016740">
    <property type="term" value="F:transferase activity"/>
    <property type="evidence" value="ECO:0007669"/>
    <property type="project" value="UniProtKB-KW"/>
</dbReference>
<feature type="active site" description="Proton acceptor" evidence="3">
    <location>
        <position position="137"/>
    </location>
</feature>
<feature type="binding site" evidence="4">
    <location>
        <position position="167"/>
    </location>
    <ligand>
        <name>acetyl-CoA</name>
        <dbReference type="ChEBI" id="CHEBI:57288"/>
    </ligand>
</feature>
<dbReference type="NCBIfam" id="TIGR03570">
    <property type="entry name" value="NeuD_NnaD"/>
    <property type="match status" value="1"/>
</dbReference>
<organism evidence="5 6">
    <name type="scientific">Clostridium innocuum</name>
    <dbReference type="NCBI Taxonomy" id="1522"/>
    <lineage>
        <taxon>Bacteria</taxon>
        <taxon>Bacillati</taxon>
        <taxon>Bacillota</taxon>
        <taxon>Clostridia</taxon>
        <taxon>Eubacteriales</taxon>
        <taxon>Clostridiaceae</taxon>
        <taxon>Clostridium</taxon>
    </lineage>
</organism>
<dbReference type="Proteomes" id="UP000503330">
    <property type="component" value="Chromosome"/>
</dbReference>
<dbReference type="GeneID" id="61924508"/>
<reference evidence="5 6" key="1">
    <citation type="submission" date="2020-02" db="EMBL/GenBank/DDBJ databases">
        <authorList>
            <person name="Kociolek L.K."/>
            <person name="Ozer E.A."/>
        </authorList>
    </citation>
    <scope>NUCLEOTIDE SEQUENCE [LARGE SCALE GENOMIC DNA]</scope>
    <source>
        <strain evidence="5 6">ATCC 14501</strain>
    </source>
</reference>
<sequence>MKRLLIWGASDQAVVTLDCAQAMQMYGQIDVMGIATQPIRRFAQHRVLMEENVIHAEMFHAYDEVIVATGDNRLRQIRLQILKEYGIPLATIIHPSAIISPTAQVKHGSTILANAVIHTFACISTGCIINTGAIVEHDCVIKDFVNISPNCAMAGHCRVESRAFLGIGSTLAPCITIGEDAVIGAGAVVITDIPVHATAVGVPAKIIKQDVC</sequence>
<dbReference type="InterPro" id="IPR018357">
    <property type="entry name" value="Hexapep_transf_CS"/>
</dbReference>
<feature type="site" description="Increases basicity of active site His" evidence="3">
    <location>
        <position position="138"/>
    </location>
</feature>
<evidence type="ECO:0000256" key="1">
    <source>
        <dbReference type="ARBA" id="ARBA00022679"/>
    </source>
</evidence>
<dbReference type="Pfam" id="PF00132">
    <property type="entry name" value="Hexapep"/>
    <property type="match status" value="1"/>
</dbReference>
<dbReference type="Gene3D" id="2.160.10.10">
    <property type="entry name" value="Hexapeptide repeat proteins"/>
    <property type="match status" value="1"/>
</dbReference>
<accession>A0AAP9MCD7</accession>
<dbReference type="PROSITE" id="PS00101">
    <property type="entry name" value="HEXAPEP_TRANSFERASES"/>
    <property type="match status" value="1"/>
</dbReference>
<gene>
    <name evidence="5" type="ORF">G4D54_03185</name>
</gene>
<protein>
    <submittedName>
        <fullName evidence="5">Acetyltransferase</fullName>
    </submittedName>
</protein>
<dbReference type="RefSeq" id="WP_008728921.1">
    <property type="nucleotide sequence ID" value="NZ_BAAACC010000020.1"/>
</dbReference>
<evidence type="ECO:0000313" key="6">
    <source>
        <dbReference type="Proteomes" id="UP000503330"/>
    </source>
</evidence>
<dbReference type="InterPro" id="IPR011004">
    <property type="entry name" value="Trimer_LpxA-like_sf"/>
</dbReference>
<evidence type="ECO:0000313" key="5">
    <source>
        <dbReference type="EMBL" id="QJA01493.1"/>
    </source>
</evidence>
<dbReference type="EMBL" id="CP048838">
    <property type="protein sequence ID" value="QJA01493.1"/>
    <property type="molecule type" value="Genomic_DNA"/>
</dbReference>
<proteinExistence type="predicted"/>
<dbReference type="CDD" id="cd03360">
    <property type="entry name" value="LbH_AT_putative"/>
    <property type="match status" value="1"/>
</dbReference>
<dbReference type="Gene3D" id="3.40.50.20">
    <property type="match status" value="1"/>
</dbReference>
<keyword evidence="1" id="KW-0808">Transferase</keyword>
<dbReference type="InterPro" id="IPR020019">
    <property type="entry name" value="AcTrfase_PglD-like"/>
</dbReference>
<dbReference type="SUPFAM" id="SSF51161">
    <property type="entry name" value="Trimeric LpxA-like enzymes"/>
    <property type="match status" value="1"/>
</dbReference>
<dbReference type="PANTHER" id="PTHR43300:SF7">
    <property type="entry name" value="UDP-N-ACETYLBACILLOSAMINE N-ACETYLTRANSFERASE"/>
    <property type="match status" value="1"/>
</dbReference>
<evidence type="ECO:0000256" key="3">
    <source>
        <dbReference type="PIRSR" id="PIRSR620019-1"/>
    </source>
</evidence>
<evidence type="ECO:0000256" key="2">
    <source>
        <dbReference type="ARBA" id="ARBA00022737"/>
    </source>
</evidence>
<dbReference type="PANTHER" id="PTHR43300">
    <property type="entry name" value="ACETYLTRANSFERASE"/>
    <property type="match status" value="1"/>
</dbReference>
<name>A0AAP9MCD7_CLOIN</name>
<keyword evidence="2" id="KW-0677">Repeat</keyword>
<feature type="binding site" evidence="4">
    <location>
        <position position="70"/>
    </location>
    <ligand>
        <name>substrate</name>
    </ligand>
</feature>
<dbReference type="InterPro" id="IPR050179">
    <property type="entry name" value="Trans_hexapeptide_repeat"/>
</dbReference>
<evidence type="ECO:0000256" key="4">
    <source>
        <dbReference type="PIRSR" id="PIRSR620019-2"/>
    </source>
</evidence>